<accession>W5JK22</accession>
<dbReference type="VEuPathDB" id="VectorBase:ADAR2_002053"/>
<dbReference type="eggNOG" id="KOG4810">
    <property type="taxonomic scope" value="Eukaryota"/>
</dbReference>
<dbReference type="EMBL" id="ADMH02001278">
    <property type="protein sequence ID" value="ETN63245.1"/>
    <property type="molecule type" value="Genomic_DNA"/>
</dbReference>
<reference evidence="3" key="4">
    <citation type="submission" date="2015-06" db="UniProtKB">
        <authorList>
            <consortium name="EnsemblMetazoa"/>
        </authorList>
    </citation>
    <scope>IDENTIFICATION</scope>
</reference>
<dbReference type="STRING" id="43151.W5JK22"/>
<protein>
    <submittedName>
        <fullName evidence="2">Gonadal protein gdl</fullName>
    </submittedName>
</protein>
<dbReference type="PANTHER" id="PTHR13054:SF2">
    <property type="entry name" value="PROTEIN DGCR6"/>
    <property type="match status" value="1"/>
</dbReference>
<dbReference type="AlphaFoldDB" id="W5JK22"/>
<dbReference type="FunCoup" id="W5JK22">
    <property type="interactions" value="88"/>
</dbReference>
<proteinExistence type="inferred from homology"/>
<evidence type="ECO:0000313" key="2">
    <source>
        <dbReference type="EMBL" id="ETN63245.1"/>
    </source>
</evidence>
<dbReference type="OMA" id="GHDINTE"/>
<reference evidence="2" key="3">
    <citation type="journal article" date="2013" name="Nucleic Acids Res.">
        <title>The genome of Anopheles darlingi, the main neotropical malaria vector.</title>
        <authorList>
            <person name="Marinotti O."/>
            <person name="Cerqueira G.C."/>
            <person name="de Almeida L.G."/>
            <person name="Ferro M.I."/>
            <person name="Loreto E.L."/>
            <person name="Zaha A."/>
            <person name="Teixeira S.M."/>
            <person name="Wespiser A.R."/>
            <person name="Almeida E Silva A."/>
            <person name="Schlindwein A.D."/>
            <person name="Pacheco A.C."/>
            <person name="Silva A.L."/>
            <person name="Graveley B.R."/>
            <person name="Walenz B.P."/>
            <person name="Lima Bde A."/>
            <person name="Ribeiro C.A."/>
            <person name="Nunes-Silva C.G."/>
            <person name="de Carvalho C.R."/>
            <person name="Soares C.M."/>
            <person name="de Menezes C.B."/>
            <person name="Matiolli C."/>
            <person name="Caffrey D."/>
            <person name="Araujo D.A."/>
            <person name="de Oliveira D.M."/>
            <person name="Golenbock D."/>
            <person name="Grisard E.C."/>
            <person name="Fantinatti-Garboggini F."/>
            <person name="de Carvalho F.M."/>
            <person name="Barcellos F.G."/>
            <person name="Prosdocimi F."/>
            <person name="May G."/>
            <person name="Azevedo Junior G.M."/>
            <person name="Guimaraes G.M."/>
            <person name="Goldman G.H."/>
            <person name="Padilha I.Q."/>
            <person name="Batista Jda S."/>
            <person name="Ferro J.A."/>
            <person name="Ribeiro J.M."/>
            <person name="Fietto J.L."/>
            <person name="Dabbas K.M."/>
            <person name="Cerdeira L."/>
            <person name="Agnez-Lima L.F."/>
            <person name="Brocchi M."/>
            <person name="de Carvalho M.O."/>
            <person name="Teixeira Mde M."/>
            <person name="Diniz Maia Mde M."/>
            <person name="Goldman M.H."/>
            <person name="Cruz Schneider M.P."/>
            <person name="Felipe M.S."/>
            <person name="Hungria M."/>
            <person name="Nicolas M.F."/>
            <person name="Pereira M."/>
            <person name="Montes M.A."/>
            <person name="Cantao M.E."/>
            <person name="Vincentz M."/>
            <person name="Rafael M.S."/>
            <person name="Silverman N."/>
            <person name="Stoco P.H."/>
            <person name="Souza R.C."/>
            <person name="Vicentini R."/>
            <person name="Gazzinelli R.T."/>
            <person name="Neves Rde O."/>
            <person name="Silva R."/>
            <person name="Astolfi-Filho S."/>
            <person name="Maciel T.E."/>
            <person name="Urmenyi T.P."/>
            <person name="Tadei W.P."/>
            <person name="Camargo E.P."/>
            <person name="de Vasconcelos A.T."/>
        </authorList>
    </citation>
    <scope>NUCLEOTIDE SEQUENCE</scope>
</reference>
<reference evidence="2 4" key="1">
    <citation type="journal article" date="2010" name="BMC Genomics">
        <title>Combination of measures distinguishes pre-miRNAs from other stem-loops in the genome of the newly sequenced Anopheles darlingi.</title>
        <authorList>
            <person name="Mendes N.D."/>
            <person name="Freitas A.T."/>
            <person name="Vasconcelos A.T."/>
            <person name="Sagot M.F."/>
        </authorList>
    </citation>
    <scope>NUCLEOTIDE SEQUENCE</scope>
</reference>
<dbReference type="InterPro" id="IPR010849">
    <property type="entry name" value="Gonadal"/>
</dbReference>
<organism evidence="2">
    <name type="scientific">Anopheles darlingi</name>
    <name type="common">Mosquito</name>
    <dbReference type="NCBI Taxonomy" id="43151"/>
    <lineage>
        <taxon>Eukaryota</taxon>
        <taxon>Metazoa</taxon>
        <taxon>Ecdysozoa</taxon>
        <taxon>Arthropoda</taxon>
        <taxon>Hexapoda</taxon>
        <taxon>Insecta</taxon>
        <taxon>Pterygota</taxon>
        <taxon>Neoptera</taxon>
        <taxon>Endopterygota</taxon>
        <taxon>Diptera</taxon>
        <taxon>Nematocera</taxon>
        <taxon>Culicoidea</taxon>
        <taxon>Culicidae</taxon>
        <taxon>Anophelinae</taxon>
        <taxon>Anopheles</taxon>
    </lineage>
</organism>
<name>W5JK22_ANODA</name>
<gene>
    <name evidence="2" type="ORF">AND_005039</name>
</gene>
<evidence type="ECO:0000313" key="3">
    <source>
        <dbReference type="EnsemblMetazoa" id="ADAC005039-PA"/>
    </source>
</evidence>
<comment type="similarity">
    <text evidence="1">Belongs to the gonadal family.</text>
</comment>
<keyword evidence="4" id="KW-1185">Reference proteome</keyword>
<sequence length="251" mass="29320">MNSTSRRPSNIRISLTLTKSLTFHTKFHPQFGHLSVIQPAKDLSIKEGMENEEEITGEINAEISTATDQLAVETNEDPYHNQEYLQRKLYFLLEHLKKMHANLPEQYQMRISFELLAGLANTLLNDTIFEIVKGLMEIQHVTETHLMQVREKVENDHQLEVKQWESKIQDPEELEHIVALMKIKHGKNMKETDMKLVLHLDQKVKDQQSTLEKAGVPGFYTTDNPKEIKIQMYLLDFILRLSRLKFEPNSR</sequence>
<dbReference type="Proteomes" id="UP000000673">
    <property type="component" value="Unassembled WGS sequence"/>
</dbReference>
<dbReference type="Pfam" id="PF07324">
    <property type="entry name" value="DGCR6"/>
    <property type="match status" value="1"/>
</dbReference>
<evidence type="ECO:0000313" key="4">
    <source>
        <dbReference type="Proteomes" id="UP000000673"/>
    </source>
</evidence>
<dbReference type="EnsemblMetazoa" id="ADAC005039-RA">
    <property type="protein sequence ID" value="ADAC005039-PA"/>
    <property type="gene ID" value="ADAC005039"/>
</dbReference>
<reference evidence="2" key="2">
    <citation type="submission" date="2010-05" db="EMBL/GenBank/DDBJ databases">
        <authorList>
            <person name="Almeida L.G."/>
            <person name="Nicolas M.F."/>
            <person name="Souza R.C."/>
            <person name="Vasconcelos A.T.R."/>
        </authorList>
    </citation>
    <scope>NUCLEOTIDE SEQUENCE</scope>
</reference>
<evidence type="ECO:0000256" key="1">
    <source>
        <dbReference type="ARBA" id="ARBA00005939"/>
    </source>
</evidence>
<dbReference type="PANTHER" id="PTHR13054">
    <property type="entry name" value="DIGEORGE SYNDROME CRITICAL REGION 6 DGCR6 FAMILY MEMBER"/>
    <property type="match status" value="1"/>
</dbReference>
<dbReference type="VEuPathDB" id="VectorBase:ADAC005039"/>
<dbReference type="HOGENOM" id="CLU_096921_0_0_1"/>